<dbReference type="eggNOG" id="arCOG00002">
    <property type="taxonomic scope" value="Archaea"/>
</dbReference>
<organism evidence="2 3">
    <name type="scientific">Ignicoccus hospitalis (strain KIN4/I / DSM 18386 / JCM 14125)</name>
    <dbReference type="NCBI Taxonomy" id="453591"/>
    <lineage>
        <taxon>Archaea</taxon>
        <taxon>Thermoproteota</taxon>
        <taxon>Thermoprotei</taxon>
        <taxon>Desulfurococcales</taxon>
        <taxon>Desulfurococcaceae</taxon>
        <taxon>Ignicoccus</taxon>
    </lineage>
</organism>
<dbReference type="InterPro" id="IPR005149">
    <property type="entry name" value="Tscrpt_reg_PadR_N"/>
</dbReference>
<reference evidence="2 3" key="1">
    <citation type="journal article" date="2008" name="Genome Biol.">
        <title>A genomic analysis of the archaeal system Ignicoccus hospitalis-Nanoarchaeum equitans.</title>
        <authorList>
            <person name="Podar M."/>
            <person name="Anderson I."/>
            <person name="Makarova K.S."/>
            <person name="Elkins J.G."/>
            <person name="Ivanova N."/>
            <person name="Wall M.A."/>
            <person name="Lykidis A."/>
            <person name="Mavromatis K."/>
            <person name="Sun H."/>
            <person name="Hudson M.E."/>
            <person name="Chen W."/>
            <person name="Deciu C."/>
            <person name="Hutchison D."/>
            <person name="Eads J.R."/>
            <person name="Anderson A."/>
            <person name="Fernandes F."/>
            <person name="Szeto E."/>
            <person name="Lapidus A."/>
            <person name="Kyrpides N.C."/>
            <person name="Saier M.H.Jr."/>
            <person name="Richardson P.M."/>
            <person name="Rachel R."/>
            <person name="Huber H."/>
            <person name="Eisen J.A."/>
            <person name="Koonin E.V."/>
            <person name="Keller M."/>
            <person name="Stetter K.O."/>
        </authorList>
    </citation>
    <scope>NUCLEOTIDE SEQUENCE [LARGE SCALE GENOMIC DNA]</scope>
    <source>
        <strain evidence="3">KIN4/I / DSM 18386 / JCM 14125</strain>
    </source>
</reference>
<dbReference type="KEGG" id="iho:Igni_0858"/>
<dbReference type="Pfam" id="PF03551">
    <property type="entry name" value="PadR"/>
    <property type="match status" value="1"/>
</dbReference>
<dbReference type="OrthoDB" id="56053at2157"/>
<keyword evidence="3" id="KW-1185">Reference proteome</keyword>
<proteinExistence type="predicted"/>
<dbReference type="Proteomes" id="UP000000262">
    <property type="component" value="Chromosome"/>
</dbReference>
<gene>
    <name evidence="2" type="ordered locus">Igni_0858</name>
</gene>
<protein>
    <submittedName>
        <fullName evidence="2">Transcriptional regulator, PadR family</fullName>
    </submittedName>
</protein>
<dbReference type="HOGENOM" id="CLU_1998725_0_0_2"/>
<dbReference type="STRING" id="453591.Igni_0858"/>
<dbReference type="Gene3D" id="1.10.10.10">
    <property type="entry name" value="Winged helix-like DNA-binding domain superfamily/Winged helix DNA-binding domain"/>
    <property type="match status" value="1"/>
</dbReference>
<feature type="domain" description="Transcription regulator PadR N-terminal" evidence="1">
    <location>
        <begin position="25"/>
        <end position="90"/>
    </location>
</feature>
<dbReference type="GeneID" id="5562658"/>
<evidence type="ECO:0000259" key="1">
    <source>
        <dbReference type="Pfam" id="PF03551"/>
    </source>
</evidence>
<dbReference type="PANTHER" id="PTHR43252:SF5">
    <property type="entry name" value="TRANSCRIPTIONAL REGULATOR, PADR-LIKE FAMILY"/>
    <property type="match status" value="1"/>
</dbReference>
<sequence length="124" mass="14197">MRKLTEVKIELGHRSYKLNVLGLYVLHSLSNGPKNGYDLLKELKRLTNNKWVPPKSTIYPLLKKMVEEGLLDVDEHGVYSLTEAGRAVLKALRRNSEAINELEENISLILKIIEEIKSEVQTQE</sequence>
<dbReference type="InterPro" id="IPR036390">
    <property type="entry name" value="WH_DNA-bd_sf"/>
</dbReference>
<accession>A8AAT8</accession>
<dbReference type="AlphaFoldDB" id="A8AAT8"/>
<dbReference type="RefSeq" id="WP_012123004.1">
    <property type="nucleotide sequence ID" value="NC_009776.1"/>
</dbReference>
<evidence type="ECO:0000313" key="3">
    <source>
        <dbReference type="Proteomes" id="UP000000262"/>
    </source>
</evidence>
<dbReference type="InterPro" id="IPR036388">
    <property type="entry name" value="WH-like_DNA-bd_sf"/>
</dbReference>
<dbReference type="EMBL" id="CP000816">
    <property type="protein sequence ID" value="ABU82040.1"/>
    <property type="molecule type" value="Genomic_DNA"/>
</dbReference>
<dbReference type="SUPFAM" id="SSF46785">
    <property type="entry name" value="Winged helix' DNA-binding domain"/>
    <property type="match status" value="1"/>
</dbReference>
<evidence type="ECO:0000313" key="2">
    <source>
        <dbReference type="EMBL" id="ABU82040.1"/>
    </source>
</evidence>
<name>A8AAT8_IGNH4</name>
<dbReference type="PANTHER" id="PTHR43252">
    <property type="entry name" value="TRANSCRIPTIONAL REGULATOR YQJI"/>
    <property type="match status" value="1"/>
</dbReference>
<dbReference type="PhylomeDB" id="A8AAT8"/>